<proteinExistence type="predicted"/>
<name>A0A4Y9QY41_9BACT</name>
<dbReference type="Proteomes" id="UP000297647">
    <property type="component" value="Unassembled WGS sequence"/>
</dbReference>
<gene>
    <name evidence="1" type="ORF">E4S40_08555</name>
</gene>
<reference evidence="1 2" key="1">
    <citation type="submission" date="2019-03" db="EMBL/GenBank/DDBJ databases">
        <title>Algoriphagus sp. nov, a new strain isolated from root system soil of mangrove plant Kandelia.</title>
        <authorList>
            <person name="Yin Q."/>
            <person name="Wang K."/>
            <person name="Song Z."/>
        </authorList>
    </citation>
    <scope>NUCLEOTIDE SEQUENCE [LARGE SCALE GENOMIC DNA]</scope>
    <source>
        <strain evidence="1 2">XY-J91</strain>
    </source>
</reference>
<accession>A0A4Y9QY41</accession>
<organism evidence="1 2">
    <name type="scientific">Algoriphagus kandeliae</name>
    <dbReference type="NCBI Taxonomy" id="2562278"/>
    <lineage>
        <taxon>Bacteria</taxon>
        <taxon>Pseudomonadati</taxon>
        <taxon>Bacteroidota</taxon>
        <taxon>Cytophagia</taxon>
        <taxon>Cytophagales</taxon>
        <taxon>Cyclobacteriaceae</taxon>
        <taxon>Algoriphagus</taxon>
    </lineage>
</organism>
<evidence type="ECO:0000313" key="2">
    <source>
        <dbReference type="Proteomes" id="UP000297647"/>
    </source>
</evidence>
<keyword evidence="2" id="KW-1185">Reference proteome</keyword>
<dbReference type="RefSeq" id="WP_135073016.1">
    <property type="nucleotide sequence ID" value="NZ_SPSB01000002.1"/>
</dbReference>
<protein>
    <submittedName>
        <fullName evidence="1">Uncharacterized protein</fullName>
    </submittedName>
</protein>
<evidence type="ECO:0000313" key="1">
    <source>
        <dbReference type="EMBL" id="TFV96263.1"/>
    </source>
</evidence>
<dbReference type="AlphaFoldDB" id="A0A4Y9QY41"/>
<dbReference type="OrthoDB" id="9950985at2"/>
<comment type="caution">
    <text evidence="1">The sequence shown here is derived from an EMBL/GenBank/DDBJ whole genome shotgun (WGS) entry which is preliminary data.</text>
</comment>
<dbReference type="EMBL" id="SPSB01000002">
    <property type="protein sequence ID" value="TFV96263.1"/>
    <property type="molecule type" value="Genomic_DNA"/>
</dbReference>
<sequence>MRKSILKLGVLGLFLFSVFFINVTEIDAQSSSTWYEVEYTTSITSSGIYLVTTCTNIQGSACNMPGSVHRTDLSPIISRIGV</sequence>